<proteinExistence type="predicted"/>
<organism evidence="3 4">
    <name type="scientific">Flavobacterium branchiicola</name>
    <dbReference type="NCBI Taxonomy" id="1114875"/>
    <lineage>
        <taxon>Bacteria</taxon>
        <taxon>Pseudomonadati</taxon>
        <taxon>Bacteroidota</taxon>
        <taxon>Flavobacteriia</taxon>
        <taxon>Flavobacteriales</taxon>
        <taxon>Flavobacteriaceae</taxon>
        <taxon>Flavobacterium</taxon>
    </lineage>
</organism>
<dbReference type="Pfam" id="PF20448">
    <property type="entry name" value="DUF6705"/>
    <property type="match status" value="1"/>
</dbReference>
<evidence type="ECO:0000259" key="2">
    <source>
        <dbReference type="Pfam" id="PF20448"/>
    </source>
</evidence>
<dbReference type="PROSITE" id="PS51257">
    <property type="entry name" value="PROKAR_LIPOPROTEIN"/>
    <property type="match status" value="1"/>
</dbReference>
<evidence type="ECO:0000313" key="3">
    <source>
        <dbReference type="EMBL" id="MFC4749885.1"/>
    </source>
</evidence>
<gene>
    <name evidence="3" type="ORF">ACFO5S_20705</name>
</gene>
<comment type="caution">
    <text evidence="3">The sequence shown here is derived from an EMBL/GenBank/DDBJ whole genome shotgun (WGS) entry which is preliminary data.</text>
</comment>
<feature type="signal peptide" evidence="1">
    <location>
        <begin position="1"/>
        <end position="19"/>
    </location>
</feature>
<evidence type="ECO:0000313" key="4">
    <source>
        <dbReference type="Proteomes" id="UP001595935"/>
    </source>
</evidence>
<evidence type="ECO:0000256" key="1">
    <source>
        <dbReference type="SAM" id="SignalP"/>
    </source>
</evidence>
<accession>A0ABV9PMU0</accession>
<dbReference type="EMBL" id="JBHSGV010000010">
    <property type="protein sequence ID" value="MFC4749885.1"/>
    <property type="molecule type" value="Genomic_DNA"/>
</dbReference>
<keyword evidence="4" id="KW-1185">Reference proteome</keyword>
<keyword evidence="1" id="KW-0732">Signal</keyword>
<feature type="domain" description="DUF6705" evidence="2">
    <location>
        <begin position="1"/>
        <end position="103"/>
    </location>
</feature>
<dbReference type="InterPro" id="IPR046551">
    <property type="entry name" value="DUF6705"/>
</dbReference>
<dbReference type="RefSeq" id="WP_213259981.1">
    <property type="nucleotide sequence ID" value="NZ_JAGYWA010000010.1"/>
</dbReference>
<feature type="chain" id="PRO_5046752871" evidence="1">
    <location>
        <begin position="20"/>
        <end position="191"/>
    </location>
</feature>
<protein>
    <submittedName>
        <fullName evidence="3">DUF6705 family protein</fullName>
    </submittedName>
</protein>
<reference evidence="4" key="1">
    <citation type="journal article" date="2019" name="Int. J. Syst. Evol. Microbiol.">
        <title>The Global Catalogue of Microorganisms (GCM) 10K type strain sequencing project: providing services to taxonomists for standard genome sequencing and annotation.</title>
        <authorList>
            <consortium name="The Broad Institute Genomics Platform"/>
            <consortium name="The Broad Institute Genome Sequencing Center for Infectious Disease"/>
            <person name="Wu L."/>
            <person name="Ma J."/>
        </authorList>
    </citation>
    <scope>NUCLEOTIDE SEQUENCE [LARGE SCALE GENOMIC DNA]</scope>
    <source>
        <strain evidence="4">WYCCWR 13023</strain>
    </source>
</reference>
<dbReference type="Proteomes" id="UP001595935">
    <property type="component" value="Unassembled WGS sequence"/>
</dbReference>
<name>A0ABV9PMU0_9FLAO</name>
<sequence length="191" mass="21569">MKKIIILGFIMLLTLSCKAQTIVPVEKMGDYLDAGDGIPDNTYMKDINNLLTKYVGTWKGSYKTKNYTFYITKYTSTLDKVTIDELRIRYLITSVFGTVLEDTRSVPETGPHIIKGSYFNKDLTSYASDFVGNNSMCGNKGTIFTRIKNNTNTQMFLSFEPDHIMISEGTCPGLKLAELTFPRDGFMLTKQ</sequence>